<evidence type="ECO:0000256" key="2">
    <source>
        <dbReference type="ARBA" id="ARBA00022630"/>
    </source>
</evidence>
<name>A0A562JJZ8_9FIRM</name>
<evidence type="ECO:0000313" key="7">
    <source>
        <dbReference type="EMBL" id="TWH83582.1"/>
    </source>
</evidence>
<keyword evidence="4" id="KW-0521">NADP</keyword>
<evidence type="ECO:0000256" key="4">
    <source>
        <dbReference type="ARBA" id="ARBA00022857"/>
    </source>
</evidence>
<dbReference type="CDD" id="cd02932">
    <property type="entry name" value="OYE_YqiM_FMN"/>
    <property type="match status" value="1"/>
</dbReference>
<organism evidence="7 8">
    <name type="scientific">Sedimentibacter saalensis</name>
    <dbReference type="NCBI Taxonomy" id="130788"/>
    <lineage>
        <taxon>Bacteria</taxon>
        <taxon>Bacillati</taxon>
        <taxon>Bacillota</taxon>
        <taxon>Tissierellia</taxon>
        <taxon>Sedimentibacter</taxon>
    </lineage>
</organism>
<evidence type="ECO:0000256" key="3">
    <source>
        <dbReference type="ARBA" id="ARBA00022643"/>
    </source>
</evidence>
<evidence type="ECO:0000313" key="8">
    <source>
        <dbReference type="Proteomes" id="UP000315343"/>
    </source>
</evidence>
<dbReference type="GO" id="GO:0050661">
    <property type="term" value="F:NADP binding"/>
    <property type="evidence" value="ECO:0007669"/>
    <property type="project" value="InterPro"/>
</dbReference>
<dbReference type="PANTHER" id="PTHR43303">
    <property type="entry name" value="NADPH DEHYDROGENASE C23G7.10C-RELATED"/>
    <property type="match status" value="1"/>
</dbReference>
<dbReference type="OrthoDB" id="9772736at2"/>
<protein>
    <submittedName>
        <fullName evidence="7">NADPH2 dehydrogenase</fullName>
    </submittedName>
</protein>
<sequence length="343" mass="38130">MSKLFASYIIKDLELKNRIIMAPMCMYSAGDDGKVTDWHVIHYASRAVGGVGLIIQEATAVESRGRISSRDLGIWDDSHIDGLKKIVEAVKSNGAKIGIQLGHSGRKCEAESEKIIAPSPIAFNEEYRVPAEMTKEDIKAVVAAFKAAAQRAKQAGYDVLEIHGAHGYLINEFLSPVTNKRTDEYGGSPENRARILKEIIRAVRDVWPKEKPLMMRVTAEDYVDGGNHPDDLAELINLVKEYGLDLIDVSSGGVVSVAPKAFQGYQVKFAEIIKEKTVLPVVAGGLVIDPNMAEEILQNNRADLIFIGRALLRNPYWPLQADYELSNETNWPVQYERGRLRKR</sequence>
<dbReference type="PANTHER" id="PTHR43303:SF4">
    <property type="entry name" value="NADPH DEHYDROGENASE C23G7.10C-RELATED"/>
    <property type="match status" value="1"/>
</dbReference>
<comment type="cofactor">
    <cofactor evidence="1">
        <name>FMN</name>
        <dbReference type="ChEBI" id="CHEBI:58210"/>
    </cofactor>
</comment>
<keyword evidence="5" id="KW-0560">Oxidoreductase</keyword>
<keyword evidence="8" id="KW-1185">Reference proteome</keyword>
<keyword evidence="2" id="KW-0285">Flavoprotein</keyword>
<dbReference type="Gene3D" id="3.20.20.70">
    <property type="entry name" value="Aldolase class I"/>
    <property type="match status" value="1"/>
</dbReference>
<dbReference type="GO" id="GO:0010181">
    <property type="term" value="F:FMN binding"/>
    <property type="evidence" value="ECO:0007669"/>
    <property type="project" value="InterPro"/>
</dbReference>
<comment type="caution">
    <text evidence="7">The sequence shown here is derived from an EMBL/GenBank/DDBJ whole genome shotgun (WGS) entry which is preliminary data.</text>
</comment>
<evidence type="ECO:0000259" key="6">
    <source>
        <dbReference type="Pfam" id="PF00724"/>
    </source>
</evidence>
<dbReference type="InterPro" id="IPR044152">
    <property type="entry name" value="YqjM-like"/>
</dbReference>
<gene>
    <name evidence="7" type="ORF">LY60_00193</name>
</gene>
<proteinExistence type="predicted"/>
<dbReference type="EMBL" id="VLKH01000001">
    <property type="protein sequence ID" value="TWH83582.1"/>
    <property type="molecule type" value="Genomic_DNA"/>
</dbReference>
<dbReference type="InterPro" id="IPR001155">
    <property type="entry name" value="OxRdtase_FMN_N"/>
</dbReference>
<dbReference type="Pfam" id="PF00724">
    <property type="entry name" value="Oxidored_FMN"/>
    <property type="match status" value="1"/>
</dbReference>
<dbReference type="GO" id="GO:0003959">
    <property type="term" value="F:NADPH dehydrogenase activity"/>
    <property type="evidence" value="ECO:0007669"/>
    <property type="project" value="InterPro"/>
</dbReference>
<dbReference type="AlphaFoldDB" id="A0A562JJZ8"/>
<accession>A0A562JJZ8</accession>
<keyword evidence="3" id="KW-0288">FMN</keyword>
<dbReference type="Proteomes" id="UP000315343">
    <property type="component" value="Unassembled WGS sequence"/>
</dbReference>
<evidence type="ECO:0000256" key="1">
    <source>
        <dbReference type="ARBA" id="ARBA00001917"/>
    </source>
</evidence>
<dbReference type="NCBIfam" id="NF010047">
    <property type="entry name" value="PRK13523.1"/>
    <property type="match status" value="1"/>
</dbReference>
<dbReference type="RefSeq" id="WP_145078714.1">
    <property type="nucleotide sequence ID" value="NZ_VLKH01000001.1"/>
</dbReference>
<dbReference type="InterPro" id="IPR013785">
    <property type="entry name" value="Aldolase_TIM"/>
</dbReference>
<feature type="domain" description="NADH:flavin oxidoreductase/NADH oxidase N-terminal" evidence="6">
    <location>
        <begin position="3"/>
        <end position="327"/>
    </location>
</feature>
<reference evidence="7 8" key="1">
    <citation type="submission" date="2019-07" db="EMBL/GenBank/DDBJ databases">
        <title>Genomic Encyclopedia of Type Strains, Phase I: the one thousand microbial genomes (KMG-I) project.</title>
        <authorList>
            <person name="Kyrpides N."/>
        </authorList>
    </citation>
    <scope>NUCLEOTIDE SEQUENCE [LARGE SCALE GENOMIC DNA]</scope>
    <source>
        <strain evidence="7 8">DSM 13558</strain>
    </source>
</reference>
<dbReference type="SUPFAM" id="SSF51395">
    <property type="entry name" value="FMN-linked oxidoreductases"/>
    <property type="match status" value="1"/>
</dbReference>
<evidence type="ECO:0000256" key="5">
    <source>
        <dbReference type="ARBA" id="ARBA00023002"/>
    </source>
</evidence>